<keyword evidence="1" id="KW-0472">Membrane</keyword>
<dbReference type="InterPro" id="IPR029045">
    <property type="entry name" value="ClpP/crotonase-like_dom_sf"/>
</dbReference>
<dbReference type="InterPro" id="IPR041613">
    <property type="entry name" value="Pept_S41_N"/>
</dbReference>
<accession>A0A355VM17</accession>
<organism evidence="5 7">
    <name type="scientific">Parabacteroides merdae</name>
    <dbReference type="NCBI Taxonomy" id="46503"/>
    <lineage>
        <taxon>Bacteria</taxon>
        <taxon>Pseudomonadati</taxon>
        <taxon>Bacteroidota</taxon>
        <taxon>Bacteroidia</taxon>
        <taxon>Bacteroidales</taxon>
        <taxon>Tannerellaceae</taxon>
        <taxon>Parabacteroides</taxon>
    </lineage>
</organism>
<dbReference type="SMART" id="SM00245">
    <property type="entry name" value="TSPc"/>
    <property type="match status" value="1"/>
</dbReference>
<dbReference type="Proteomes" id="UP000434916">
    <property type="component" value="Unassembled WGS sequence"/>
</dbReference>
<dbReference type="CDD" id="cd07561">
    <property type="entry name" value="Peptidase_S41_CPP_like"/>
    <property type="match status" value="1"/>
</dbReference>
<dbReference type="OrthoDB" id="7168509at2"/>
<dbReference type="InterPro" id="IPR041489">
    <property type="entry name" value="PDZ_6"/>
</dbReference>
<gene>
    <name evidence="3" type="ORF">CE91St3_40300</name>
    <name evidence="4" type="ORF">GMD82_13820</name>
    <name evidence="5" type="ORF">GME02_09360</name>
</gene>
<keyword evidence="1" id="KW-0812">Transmembrane</keyword>
<comment type="caution">
    <text evidence="5">The sequence shown here is derived from an EMBL/GenBank/DDBJ whole genome shotgun (WGS) entry which is preliminary data.</text>
</comment>
<name>A0A355VM17_9BACT</name>
<evidence type="ECO:0000256" key="1">
    <source>
        <dbReference type="SAM" id="Phobius"/>
    </source>
</evidence>
<dbReference type="InterPro" id="IPR005151">
    <property type="entry name" value="Tail-specific_protease"/>
</dbReference>
<reference evidence="3" key="2">
    <citation type="submission" date="2022-01" db="EMBL/GenBank/DDBJ databases">
        <title>Novel bile acid biosynthetic pathways are enriched in the microbiome of centenarians.</title>
        <authorList>
            <person name="Sato Y."/>
            <person name="Atarashi K."/>
            <person name="Plichta R.D."/>
            <person name="Arai Y."/>
            <person name="Sasajima S."/>
            <person name="Kearney M.S."/>
            <person name="Suda W."/>
            <person name="Takeshita K."/>
            <person name="Sasaki T."/>
            <person name="Okamoto S."/>
            <person name="Skelly N.A."/>
            <person name="Okamura Y."/>
            <person name="Vlamakis H."/>
            <person name="Li Y."/>
            <person name="Tanoue T."/>
            <person name="Takei H."/>
            <person name="Nittono H."/>
            <person name="Narushima S."/>
            <person name="Irie J."/>
            <person name="Itoh H."/>
            <person name="Moriya K."/>
            <person name="Sugiura Y."/>
            <person name="Suematsu M."/>
            <person name="Moritoki N."/>
            <person name="Shibata S."/>
            <person name="Littman R.D."/>
            <person name="Fischbach A.M."/>
            <person name="Uwamino Y."/>
            <person name="Inoue T."/>
            <person name="Honda A."/>
            <person name="Hattori M."/>
            <person name="Murai T."/>
            <person name="Xavier J.R."/>
            <person name="Hirose N."/>
            <person name="Honda K."/>
        </authorList>
    </citation>
    <scope>NUCLEOTIDE SEQUENCE</scope>
    <source>
        <strain evidence="3">CE91-St3</strain>
    </source>
</reference>
<dbReference type="Pfam" id="PF18294">
    <property type="entry name" value="Pept_S41_N"/>
    <property type="match status" value="1"/>
</dbReference>
<evidence type="ECO:0000313" key="7">
    <source>
        <dbReference type="Proteomes" id="UP000482671"/>
    </source>
</evidence>
<dbReference type="RefSeq" id="WP_005641563.1">
    <property type="nucleotide sequence ID" value="NZ_BAABYG010000001.1"/>
</dbReference>
<dbReference type="EMBL" id="WNCN01000019">
    <property type="protein sequence ID" value="MTU40511.1"/>
    <property type="molecule type" value="Genomic_DNA"/>
</dbReference>
<evidence type="ECO:0000313" key="6">
    <source>
        <dbReference type="Proteomes" id="UP000434916"/>
    </source>
</evidence>
<dbReference type="GeneID" id="49203009"/>
<dbReference type="GO" id="GO:0008236">
    <property type="term" value="F:serine-type peptidase activity"/>
    <property type="evidence" value="ECO:0007669"/>
    <property type="project" value="InterPro"/>
</dbReference>
<dbReference type="EMBL" id="BQNZ01000006">
    <property type="protein sequence ID" value="GKH74167.1"/>
    <property type="molecule type" value="Genomic_DNA"/>
</dbReference>
<dbReference type="GO" id="GO:0007165">
    <property type="term" value="P:signal transduction"/>
    <property type="evidence" value="ECO:0007669"/>
    <property type="project" value="TreeGrafter"/>
</dbReference>
<dbReference type="PANTHER" id="PTHR32060">
    <property type="entry name" value="TAIL-SPECIFIC PROTEASE"/>
    <property type="match status" value="1"/>
</dbReference>
<dbReference type="Gene3D" id="3.90.226.10">
    <property type="entry name" value="2-enoyl-CoA Hydratase, Chain A, domain 1"/>
    <property type="match status" value="1"/>
</dbReference>
<dbReference type="GO" id="GO:0004175">
    <property type="term" value="F:endopeptidase activity"/>
    <property type="evidence" value="ECO:0007669"/>
    <property type="project" value="TreeGrafter"/>
</dbReference>
<dbReference type="EMBL" id="WNDD01000009">
    <property type="protein sequence ID" value="MTV01867.1"/>
    <property type="molecule type" value="Genomic_DNA"/>
</dbReference>
<feature type="transmembrane region" description="Helical" evidence="1">
    <location>
        <begin position="43"/>
        <end position="62"/>
    </location>
</feature>
<sequence length="507" mass="56648">MNKAKKEESDLEIRKEMERRVLQDRPIRFDWVIKRLLYRKANFNVLNGFAVLAGLLAILLLVPSCTTEDEVPDLSDEGTNGWIYKIMADYYLWNEDMPGKGNLNFSQSPDKFFDSLLSDQDGVKYGDGWLTFSRIEKKEEETKSVSESDSYGFEFASYKNGNLYYAWVLYVLPGSPAAEAGLERGDWIIAVGSETPNVTNLSAFYSGGETTFLLADAVRKGNEVTFYKRKTISVAASRAVEDTPFLKDSVYTVGGKKVGYLVYNSFSSGPDDESTIYDDRMKQVFAGFKVENVDEFILDLRYNQGGLVTCAQLMTSLLAPADALGKTFCIMEHNEKQSKSDETLLLRKNSEIGNANLDLKRIYVLTGSVTASASEAVINCLIPYLTRSNITIIGEKTIGKRVGSNTFGTKEKYGWLLHPITLRIYNADHEADYANGFEPDVKIEELVIGNDLLPFGDTNERLLSEALSRISGLKSLPVHAESEGRILLTPSSLERKQTKGLIFEEGK</sequence>
<keyword evidence="1" id="KW-1133">Transmembrane helix</keyword>
<keyword evidence="6" id="KW-1185">Reference proteome</keyword>
<dbReference type="InterPro" id="IPR036034">
    <property type="entry name" value="PDZ_sf"/>
</dbReference>
<dbReference type="Gene3D" id="3.30.750.170">
    <property type="match status" value="1"/>
</dbReference>
<dbReference type="Pfam" id="PF17820">
    <property type="entry name" value="PDZ_6"/>
    <property type="match status" value="1"/>
</dbReference>
<evidence type="ECO:0000313" key="3">
    <source>
        <dbReference type="EMBL" id="GKH74167.1"/>
    </source>
</evidence>
<dbReference type="GO" id="GO:0030288">
    <property type="term" value="C:outer membrane-bounded periplasmic space"/>
    <property type="evidence" value="ECO:0007669"/>
    <property type="project" value="TreeGrafter"/>
</dbReference>
<dbReference type="AlphaFoldDB" id="A0A355VM17"/>
<dbReference type="Proteomes" id="UP001055114">
    <property type="component" value="Unassembled WGS sequence"/>
</dbReference>
<evidence type="ECO:0000259" key="2">
    <source>
        <dbReference type="PROSITE" id="PS50106"/>
    </source>
</evidence>
<dbReference type="GO" id="GO:0006508">
    <property type="term" value="P:proteolysis"/>
    <property type="evidence" value="ECO:0007669"/>
    <property type="project" value="InterPro"/>
</dbReference>
<feature type="domain" description="PDZ" evidence="2">
    <location>
        <begin position="132"/>
        <end position="202"/>
    </location>
</feature>
<dbReference type="SUPFAM" id="SSF50156">
    <property type="entry name" value="PDZ domain-like"/>
    <property type="match status" value="1"/>
</dbReference>
<evidence type="ECO:0000313" key="5">
    <source>
        <dbReference type="EMBL" id="MTV01867.1"/>
    </source>
</evidence>
<evidence type="ECO:0000313" key="4">
    <source>
        <dbReference type="EMBL" id="MTU40511.1"/>
    </source>
</evidence>
<proteinExistence type="predicted"/>
<dbReference type="Pfam" id="PF03572">
    <property type="entry name" value="Peptidase_S41"/>
    <property type="match status" value="1"/>
</dbReference>
<protein>
    <submittedName>
        <fullName evidence="3">Peptidase S41</fullName>
    </submittedName>
</protein>
<dbReference type="PANTHER" id="PTHR32060:SF30">
    <property type="entry name" value="CARBOXY-TERMINAL PROCESSING PROTEASE CTPA"/>
    <property type="match status" value="1"/>
</dbReference>
<reference evidence="6 7" key="1">
    <citation type="journal article" date="2019" name="Nat. Med.">
        <title>A library of human gut bacterial isolates paired with longitudinal multiomics data enables mechanistic microbiome research.</title>
        <authorList>
            <person name="Poyet M."/>
            <person name="Groussin M."/>
            <person name="Gibbons S.M."/>
            <person name="Avila-Pacheco J."/>
            <person name="Jiang X."/>
            <person name="Kearney S.M."/>
            <person name="Perrotta A.R."/>
            <person name="Berdy B."/>
            <person name="Zhao S."/>
            <person name="Lieberman T.D."/>
            <person name="Swanson P.K."/>
            <person name="Smith M."/>
            <person name="Roesemann S."/>
            <person name="Alexander J.E."/>
            <person name="Rich S.A."/>
            <person name="Livny J."/>
            <person name="Vlamakis H."/>
            <person name="Clish C."/>
            <person name="Bullock K."/>
            <person name="Deik A."/>
            <person name="Scott J."/>
            <person name="Pierce K.A."/>
            <person name="Xavier R.J."/>
            <person name="Alm E.J."/>
        </authorList>
    </citation>
    <scope>NUCLEOTIDE SEQUENCE [LARGE SCALE GENOMIC DNA]</scope>
    <source>
        <strain evidence="5 7">BIOML-A11</strain>
        <strain evidence="4 6">BIOML-A29</strain>
    </source>
</reference>
<dbReference type="STRING" id="46503.ERS852463_02161"/>
<dbReference type="InterPro" id="IPR001478">
    <property type="entry name" value="PDZ"/>
</dbReference>
<dbReference type="Gene3D" id="2.30.42.10">
    <property type="match status" value="1"/>
</dbReference>
<dbReference type="Proteomes" id="UP000482671">
    <property type="component" value="Unassembled WGS sequence"/>
</dbReference>
<dbReference type="PROSITE" id="PS50106">
    <property type="entry name" value="PDZ"/>
    <property type="match status" value="1"/>
</dbReference>
<dbReference type="SUPFAM" id="SSF52096">
    <property type="entry name" value="ClpP/crotonase"/>
    <property type="match status" value="1"/>
</dbReference>